<comment type="caution">
    <text evidence="1">The sequence shown here is derived from an EMBL/GenBank/DDBJ whole genome shotgun (WGS) entry which is preliminary data.</text>
</comment>
<keyword evidence="2" id="KW-1185">Reference proteome</keyword>
<reference evidence="1 2" key="1">
    <citation type="journal article" date="2021" name="Elife">
        <title>Chloroplast acquisition without the gene transfer in kleptoplastic sea slugs, Plakobranchus ocellatus.</title>
        <authorList>
            <person name="Maeda T."/>
            <person name="Takahashi S."/>
            <person name="Yoshida T."/>
            <person name="Shimamura S."/>
            <person name="Takaki Y."/>
            <person name="Nagai Y."/>
            <person name="Toyoda A."/>
            <person name="Suzuki Y."/>
            <person name="Arimoto A."/>
            <person name="Ishii H."/>
            <person name="Satoh N."/>
            <person name="Nishiyama T."/>
            <person name="Hasebe M."/>
            <person name="Maruyama T."/>
            <person name="Minagawa J."/>
            <person name="Obokata J."/>
            <person name="Shigenobu S."/>
        </authorList>
    </citation>
    <scope>NUCLEOTIDE SEQUENCE [LARGE SCALE GENOMIC DNA]</scope>
</reference>
<evidence type="ECO:0000313" key="2">
    <source>
        <dbReference type="Proteomes" id="UP000735302"/>
    </source>
</evidence>
<accession>A0AAV3ZAZ2</accession>
<gene>
    <name evidence="1" type="ORF">PoB_001762400</name>
</gene>
<protein>
    <submittedName>
        <fullName evidence="1">Uncharacterized protein</fullName>
    </submittedName>
</protein>
<dbReference type="EMBL" id="BLXT01002089">
    <property type="protein sequence ID" value="GFN91118.1"/>
    <property type="molecule type" value="Genomic_DNA"/>
</dbReference>
<dbReference type="AlphaFoldDB" id="A0AAV3ZAZ2"/>
<evidence type="ECO:0000313" key="1">
    <source>
        <dbReference type="EMBL" id="GFN91118.1"/>
    </source>
</evidence>
<proteinExistence type="predicted"/>
<organism evidence="1 2">
    <name type="scientific">Plakobranchus ocellatus</name>
    <dbReference type="NCBI Taxonomy" id="259542"/>
    <lineage>
        <taxon>Eukaryota</taxon>
        <taxon>Metazoa</taxon>
        <taxon>Spiralia</taxon>
        <taxon>Lophotrochozoa</taxon>
        <taxon>Mollusca</taxon>
        <taxon>Gastropoda</taxon>
        <taxon>Heterobranchia</taxon>
        <taxon>Euthyneura</taxon>
        <taxon>Panpulmonata</taxon>
        <taxon>Sacoglossa</taxon>
        <taxon>Placobranchoidea</taxon>
        <taxon>Plakobranchidae</taxon>
        <taxon>Plakobranchus</taxon>
    </lineage>
</organism>
<name>A0AAV3ZAZ2_9GAST</name>
<dbReference type="Proteomes" id="UP000735302">
    <property type="component" value="Unassembled WGS sequence"/>
</dbReference>
<sequence>MLSYYYVEGRGRRLLAYRSCSSPNQVPLQRPVLNTPKARETSWAVIKERTVLYYSSGKRAGHARTPIFSLSRPLVPVRSNPRDVIFLRLVSRCADKLELTLLFASA</sequence>